<organism evidence="12 13">
    <name type="scientific">Alkalicoccobacillus gibsonii</name>
    <dbReference type="NCBI Taxonomy" id="79881"/>
    <lineage>
        <taxon>Bacteria</taxon>
        <taxon>Bacillati</taxon>
        <taxon>Bacillota</taxon>
        <taxon>Bacilli</taxon>
        <taxon>Bacillales</taxon>
        <taxon>Bacillaceae</taxon>
        <taxon>Alkalicoccobacillus</taxon>
    </lineage>
</organism>
<dbReference type="RefSeq" id="WP_343130067.1">
    <property type="nucleotide sequence ID" value="NZ_JBCITK010000001.1"/>
</dbReference>
<name>A0ABU9VGP6_9BACI</name>
<feature type="binding site" evidence="8">
    <location>
        <position position="102"/>
    </location>
    <ligand>
        <name>shikimate</name>
        <dbReference type="ChEBI" id="CHEBI:36208"/>
    </ligand>
</feature>
<dbReference type="GO" id="GO:0004764">
    <property type="term" value="F:shikimate 3-dehydrogenase (NADP+) activity"/>
    <property type="evidence" value="ECO:0007669"/>
    <property type="project" value="UniProtKB-EC"/>
</dbReference>
<dbReference type="Gene3D" id="3.40.50.10860">
    <property type="entry name" value="Leucine Dehydrogenase, chain A, domain 1"/>
    <property type="match status" value="1"/>
</dbReference>
<comment type="subunit">
    <text evidence="8">Homodimer.</text>
</comment>
<dbReference type="Gene3D" id="3.40.50.720">
    <property type="entry name" value="NAD(P)-binding Rossmann-like Domain"/>
    <property type="match status" value="1"/>
</dbReference>
<dbReference type="SUPFAM" id="SSF53223">
    <property type="entry name" value="Aminoacid dehydrogenase-like, N-terminal domain"/>
    <property type="match status" value="1"/>
</dbReference>
<evidence type="ECO:0000259" key="11">
    <source>
        <dbReference type="Pfam" id="PF18317"/>
    </source>
</evidence>
<feature type="binding site" evidence="8">
    <location>
        <position position="78"/>
    </location>
    <ligand>
        <name>NADP(+)</name>
        <dbReference type="ChEBI" id="CHEBI:58349"/>
    </ligand>
</feature>
<dbReference type="InterPro" id="IPR036291">
    <property type="entry name" value="NAD(P)-bd_dom_sf"/>
</dbReference>
<dbReference type="InterPro" id="IPR011342">
    <property type="entry name" value="Shikimate_DH"/>
</dbReference>
<comment type="pathway">
    <text evidence="1 8">Metabolic intermediate biosynthesis; chorismate biosynthesis; chorismate from D-erythrose 4-phosphate and phosphoenolpyruvate: step 4/7.</text>
</comment>
<feature type="binding site" evidence="8">
    <location>
        <position position="87"/>
    </location>
    <ligand>
        <name>shikimate</name>
        <dbReference type="ChEBI" id="CHEBI:36208"/>
    </ligand>
</feature>
<dbReference type="Proteomes" id="UP001418796">
    <property type="component" value="Unassembled WGS sequence"/>
</dbReference>
<dbReference type="Pfam" id="PF01488">
    <property type="entry name" value="Shikimate_DH"/>
    <property type="match status" value="1"/>
</dbReference>
<dbReference type="EMBL" id="JBCITK010000001">
    <property type="protein sequence ID" value="MEN0643064.1"/>
    <property type="molecule type" value="Genomic_DNA"/>
</dbReference>
<reference evidence="12 13" key="1">
    <citation type="submission" date="2024-03" db="EMBL/GenBank/DDBJ databases">
        <title>Bacilli Hybrid Assemblies.</title>
        <authorList>
            <person name="Kovac J."/>
        </authorList>
    </citation>
    <scope>NUCLEOTIDE SEQUENCE [LARGE SCALE GENOMIC DNA]</scope>
    <source>
        <strain evidence="12 13">FSL R7-0666</strain>
    </source>
</reference>
<proteinExistence type="inferred from homology"/>
<feature type="binding site" evidence="8">
    <location>
        <begin position="126"/>
        <end position="130"/>
    </location>
    <ligand>
        <name>NADP(+)</name>
        <dbReference type="ChEBI" id="CHEBI:58349"/>
    </ligand>
</feature>
<feature type="active site" description="Proton acceptor" evidence="8">
    <location>
        <position position="66"/>
    </location>
</feature>
<feature type="binding site" evidence="8">
    <location>
        <position position="62"/>
    </location>
    <ligand>
        <name>shikimate</name>
        <dbReference type="ChEBI" id="CHEBI:36208"/>
    </ligand>
</feature>
<dbReference type="NCBIfam" id="NF001319">
    <property type="entry name" value="PRK00258.3-3"/>
    <property type="match status" value="1"/>
</dbReference>
<feature type="binding site" evidence="8">
    <location>
        <position position="221"/>
    </location>
    <ligand>
        <name>shikimate</name>
        <dbReference type="ChEBI" id="CHEBI:36208"/>
    </ligand>
</feature>
<keyword evidence="5 8" id="KW-0560">Oxidoreductase</keyword>
<dbReference type="EC" id="1.1.1.25" evidence="2 8"/>
<dbReference type="SUPFAM" id="SSF51735">
    <property type="entry name" value="NAD(P)-binding Rossmann-fold domains"/>
    <property type="match status" value="1"/>
</dbReference>
<protein>
    <recommendedName>
        <fullName evidence="2 8">Shikimate dehydrogenase (NADP(+))</fullName>
        <shortName evidence="8">SDH</shortName>
        <ecNumber evidence="2 8">1.1.1.25</ecNumber>
    </recommendedName>
</protein>
<feature type="binding site" evidence="8">
    <location>
        <position position="242"/>
    </location>
    <ligand>
        <name>NADP(+)</name>
        <dbReference type="ChEBI" id="CHEBI:58349"/>
    </ligand>
</feature>
<keyword evidence="3 8" id="KW-0028">Amino-acid biosynthesis</keyword>
<dbReference type="InterPro" id="IPR046346">
    <property type="entry name" value="Aminoacid_DH-like_N_sf"/>
</dbReference>
<comment type="function">
    <text evidence="8">Involved in the biosynthesis of the chorismate, which leads to the biosynthesis of aromatic amino acids. Catalyzes the reversible NADPH linked reduction of 3-dehydroshikimate (DHSA) to yield shikimate (SA).</text>
</comment>
<evidence type="ECO:0000256" key="2">
    <source>
        <dbReference type="ARBA" id="ARBA00012962"/>
    </source>
</evidence>
<dbReference type="InterPro" id="IPR022893">
    <property type="entry name" value="Shikimate_DH_fam"/>
</dbReference>
<evidence type="ECO:0000259" key="10">
    <source>
        <dbReference type="Pfam" id="PF08501"/>
    </source>
</evidence>
<dbReference type="InterPro" id="IPR006151">
    <property type="entry name" value="Shikm_DH/Glu-tRNA_Rdtase"/>
</dbReference>
<comment type="similarity">
    <text evidence="8">Belongs to the shikimate dehydrogenase family.</text>
</comment>
<evidence type="ECO:0000256" key="6">
    <source>
        <dbReference type="ARBA" id="ARBA00023141"/>
    </source>
</evidence>
<evidence type="ECO:0000313" key="12">
    <source>
        <dbReference type="EMBL" id="MEN0643064.1"/>
    </source>
</evidence>
<dbReference type="CDD" id="cd01065">
    <property type="entry name" value="NAD_bind_Shikimate_DH"/>
    <property type="match status" value="1"/>
</dbReference>
<feature type="binding site" evidence="8">
    <location>
        <begin position="150"/>
        <end position="155"/>
    </location>
    <ligand>
        <name>NADP(+)</name>
        <dbReference type="ChEBI" id="CHEBI:58349"/>
    </ligand>
</feature>
<feature type="domain" description="SDH C-terminal" evidence="11">
    <location>
        <begin position="242"/>
        <end position="272"/>
    </location>
</feature>
<dbReference type="PANTHER" id="PTHR21089">
    <property type="entry name" value="SHIKIMATE DEHYDROGENASE"/>
    <property type="match status" value="1"/>
</dbReference>
<dbReference type="HAMAP" id="MF_00222">
    <property type="entry name" value="Shikimate_DH_AroE"/>
    <property type="match status" value="1"/>
</dbReference>
<gene>
    <name evidence="8 12" type="primary">aroE</name>
    <name evidence="12" type="ORF">MKY91_07885</name>
</gene>
<evidence type="ECO:0000256" key="3">
    <source>
        <dbReference type="ARBA" id="ARBA00022605"/>
    </source>
</evidence>
<keyword evidence="4 8" id="KW-0521">NADP</keyword>
<feature type="binding site" evidence="8">
    <location>
        <begin position="15"/>
        <end position="17"/>
    </location>
    <ligand>
        <name>shikimate</name>
        <dbReference type="ChEBI" id="CHEBI:36208"/>
    </ligand>
</feature>
<evidence type="ECO:0000256" key="7">
    <source>
        <dbReference type="ARBA" id="ARBA00049442"/>
    </source>
</evidence>
<keyword evidence="6 8" id="KW-0057">Aromatic amino acid biosynthesis</keyword>
<sequence length="279" mass="30174">MKKVFGLLGHPIGHSMSPIMHEAAYKNMNEEATYVGFDVAPDQLEHAVKGIRSLGISGCNVTIPHKVEVMNYLDEIDEEARQIGAVNTIVNVNGYLKGFNTDGRGYIQSLLTVTESLTQKNILVIGAGGAARAVISAMAAHQPSKIVIANRTEEKAQILADMFSDVSASIQVLSILEAEKQLGDFSIIINTTSVGMSPNVADQPISLKNLAEGSVVSDLIYNPLETVLLKEAKQKKAHTLNGVGMFVQQGALSIEHWTGHFPKIEPMQEVVLSQLKKSK</sequence>
<dbReference type="PANTHER" id="PTHR21089:SF1">
    <property type="entry name" value="BIFUNCTIONAL 3-DEHYDROQUINATE DEHYDRATASE_SHIKIMATE DEHYDROGENASE, CHLOROPLASTIC"/>
    <property type="match status" value="1"/>
</dbReference>
<feature type="binding site" evidence="8">
    <location>
        <position position="219"/>
    </location>
    <ligand>
        <name>NADP(+)</name>
        <dbReference type="ChEBI" id="CHEBI:58349"/>
    </ligand>
</feature>
<accession>A0ABU9VGP6</accession>
<feature type="domain" description="Quinate/shikimate 5-dehydrogenase/glutamyl-tRNA reductase" evidence="9">
    <location>
        <begin position="114"/>
        <end position="193"/>
    </location>
</feature>
<dbReference type="InterPro" id="IPR041121">
    <property type="entry name" value="SDH_C"/>
</dbReference>
<evidence type="ECO:0000256" key="5">
    <source>
        <dbReference type="ARBA" id="ARBA00023002"/>
    </source>
</evidence>
<dbReference type="NCBIfam" id="TIGR00507">
    <property type="entry name" value="aroE"/>
    <property type="match status" value="1"/>
</dbReference>
<evidence type="ECO:0000256" key="4">
    <source>
        <dbReference type="ARBA" id="ARBA00022857"/>
    </source>
</evidence>
<feature type="binding site" evidence="8">
    <location>
        <position position="249"/>
    </location>
    <ligand>
        <name>shikimate</name>
        <dbReference type="ChEBI" id="CHEBI:36208"/>
    </ligand>
</feature>
<evidence type="ECO:0000313" key="13">
    <source>
        <dbReference type="Proteomes" id="UP001418796"/>
    </source>
</evidence>
<dbReference type="Pfam" id="PF18317">
    <property type="entry name" value="SDH_C"/>
    <property type="match status" value="1"/>
</dbReference>
<dbReference type="Pfam" id="PF08501">
    <property type="entry name" value="Shikimate_dh_N"/>
    <property type="match status" value="1"/>
</dbReference>
<evidence type="ECO:0000256" key="1">
    <source>
        <dbReference type="ARBA" id="ARBA00004871"/>
    </source>
</evidence>
<dbReference type="InterPro" id="IPR013708">
    <property type="entry name" value="Shikimate_DH-bd_N"/>
</dbReference>
<comment type="caution">
    <text evidence="12">The sequence shown here is derived from an EMBL/GenBank/DDBJ whole genome shotgun (WGS) entry which is preliminary data.</text>
</comment>
<keyword evidence="13" id="KW-1185">Reference proteome</keyword>
<feature type="domain" description="Shikimate dehydrogenase substrate binding N-terminal" evidence="10">
    <location>
        <begin position="7"/>
        <end position="89"/>
    </location>
</feature>
<comment type="catalytic activity">
    <reaction evidence="7 8">
        <text>shikimate + NADP(+) = 3-dehydroshikimate + NADPH + H(+)</text>
        <dbReference type="Rhea" id="RHEA:17737"/>
        <dbReference type="ChEBI" id="CHEBI:15378"/>
        <dbReference type="ChEBI" id="CHEBI:16630"/>
        <dbReference type="ChEBI" id="CHEBI:36208"/>
        <dbReference type="ChEBI" id="CHEBI:57783"/>
        <dbReference type="ChEBI" id="CHEBI:58349"/>
        <dbReference type="EC" id="1.1.1.25"/>
    </reaction>
</comment>
<evidence type="ECO:0000259" key="9">
    <source>
        <dbReference type="Pfam" id="PF01488"/>
    </source>
</evidence>
<dbReference type="NCBIfam" id="NF001314">
    <property type="entry name" value="PRK00258.2-2"/>
    <property type="match status" value="1"/>
</dbReference>
<evidence type="ECO:0000256" key="8">
    <source>
        <dbReference type="HAMAP-Rule" id="MF_00222"/>
    </source>
</evidence>